<dbReference type="InParanoid" id="A0A177CHS1"/>
<feature type="region of interest" description="Disordered" evidence="1">
    <location>
        <begin position="92"/>
        <end position="133"/>
    </location>
</feature>
<dbReference type="AlphaFoldDB" id="A0A177CHS1"/>
<dbReference type="Proteomes" id="UP000077069">
    <property type="component" value="Unassembled WGS sequence"/>
</dbReference>
<organism evidence="2 3">
    <name type="scientific">Paraphaeosphaeria sporulosa</name>
    <dbReference type="NCBI Taxonomy" id="1460663"/>
    <lineage>
        <taxon>Eukaryota</taxon>
        <taxon>Fungi</taxon>
        <taxon>Dikarya</taxon>
        <taxon>Ascomycota</taxon>
        <taxon>Pezizomycotina</taxon>
        <taxon>Dothideomycetes</taxon>
        <taxon>Pleosporomycetidae</taxon>
        <taxon>Pleosporales</taxon>
        <taxon>Massarineae</taxon>
        <taxon>Didymosphaeriaceae</taxon>
        <taxon>Paraphaeosphaeria</taxon>
    </lineage>
</organism>
<dbReference type="EMBL" id="KV441551">
    <property type="protein sequence ID" value="OAG07083.1"/>
    <property type="molecule type" value="Genomic_DNA"/>
</dbReference>
<evidence type="ECO:0000313" key="2">
    <source>
        <dbReference type="EMBL" id="OAG07083.1"/>
    </source>
</evidence>
<sequence length="133" mass="15981">MQMLNEKERLEKENSELKGYKLITTNVETENPSTRQRARKAQRHREKLASMIKARDTSIQNLKEYRQEQTATIKINDETVKWQDDAIKRKDEDLETQDRTAKRQDGIMETHEEMIKRNKHRIKDLKETRSLEL</sequence>
<reference evidence="2 3" key="1">
    <citation type="submission" date="2016-05" db="EMBL/GenBank/DDBJ databases">
        <title>Comparative analysis of secretome profiles of manganese(II)-oxidizing ascomycete fungi.</title>
        <authorList>
            <consortium name="DOE Joint Genome Institute"/>
            <person name="Zeiner C.A."/>
            <person name="Purvine S.O."/>
            <person name="Zink E.M."/>
            <person name="Wu S."/>
            <person name="Pasa-Tolic L."/>
            <person name="Chaput D.L."/>
            <person name="Haridas S."/>
            <person name="Grigoriev I.V."/>
            <person name="Santelli C.M."/>
            <person name="Hansel C.M."/>
        </authorList>
    </citation>
    <scope>NUCLEOTIDE SEQUENCE [LARGE SCALE GENOMIC DNA]</scope>
    <source>
        <strain evidence="2 3">AP3s5-JAC2a</strain>
    </source>
</reference>
<evidence type="ECO:0000256" key="1">
    <source>
        <dbReference type="SAM" id="MobiDB-lite"/>
    </source>
</evidence>
<keyword evidence="3" id="KW-1185">Reference proteome</keyword>
<proteinExistence type="predicted"/>
<protein>
    <submittedName>
        <fullName evidence="2">Uncharacterized protein</fullName>
    </submittedName>
</protein>
<feature type="compositionally biased region" description="Basic and acidic residues" evidence="1">
    <location>
        <begin position="124"/>
        <end position="133"/>
    </location>
</feature>
<dbReference type="RefSeq" id="XP_018037448.1">
    <property type="nucleotide sequence ID" value="XM_018182768.1"/>
</dbReference>
<accession>A0A177CHS1</accession>
<gene>
    <name evidence="2" type="ORF">CC84DRAFT_1216088</name>
</gene>
<dbReference type="GeneID" id="28766254"/>
<feature type="compositionally biased region" description="Basic and acidic residues" evidence="1">
    <location>
        <begin position="92"/>
        <end position="116"/>
    </location>
</feature>
<name>A0A177CHS1_9PLEO</name>
<evidence type="ECO:0000313" key="3">
    <source>
        <dbReference type="Proteomes" id="UP000077069"/>
    </source>
</evidence>